<feature type="signal peptide" evidence="1">
    <location>
        <begin position="1"/>
        <end position="26"/>
    </location>
</feature>
<protein>
    <submittedName>
        <fullName evidence="2">Uncharacterized protein</fullName>
    </submittedName>
</protein>
<dbReference type="EMBL" id="QVTD01000016">
    <property type="protein sequence ID" value="RFU61260.1"/>
    <property type="molecule type" value="Genomic_DNA"/>
</dbReference>
<dbReference type="AlphaFoldDB" id="A0A372L7N5"/>
<name>A0A372L7N5_9BACI</name>
<keyword evidence="1" id="KW-0732">Signal</keyword>
<evidence type="ECO:0000313" key="3">
    <source>
        <dbReference type="Proteomes" id="UP000262939"/>
    </source>
</evidence>
<accession>A0A372L7N5</accession>
<reference evidence="2 3" key="1">
    <citation type="submission" date="2018-08" db="EMBL/GenBank/DDBJ databases">
        <title>Bacillus chawlae sp. nov., Bacillus glennii sp. nov., and Bacillus saganii sp. nov. Isolated from the Vehicle Assembly Building at Kennedy Space Center where the Viking Spacecraft were Assembled.</title>
        <authorList>
            <person name="Seuylemezian A."/>
            <person name="Vaishampayan P."/>
        </authorList>
    </citation>
    <scope>NUCLEOTIDE SEQUENCE [LARGE SCALE GENOMIC DNA]</scope>
    <source>
        <strain evidence="2 3">V44-8</strain>
    </source>
</reference>
<proteinExistence type="predicted"/>
<gene>
    <name evidence="2" type="ORF">D0466_18775</name>
</gene>
<evidence type="ECO:0000256" key="1">
    <source>
        <dbReference type="SAM" id="SignalP"/>
    </source>
</evidence>
<dbReference type="RefSeq" id="WP_117324064.1">
    <property type="nucleotide sequence ID" value="NZ_QVTD01000016.1"/>
</dbReference>
<sequence>MIFKKKIVGSFLLAFILFLGSLTGSAVTASASTDVSKQSAAATKAAVPKGVFSYPSKFSKTELTAELKPEAVKLMKIYAESILTGKVTNFNKYVDKHVAEKASGNFLLGRKYNKDRYKQTVTANRKANKRSTRDAYARDLKKVTSKGIKVYYSSKKSNVASFQYSYTPRGWDAFSIVYVSFNFTKQENGRYVLESLRIN</sequence>
<feature type="chain" id="PRO_5039606094" evidence="1">
    <location>
        <begin position="27"/>
        <end position="199"/>
    </location>
</feature>
<dbReference type="Proteomes" id="UP000262939">
    <property type="component" value="Unassembled WGS sequence"/>
</dbReference>
<organism evidence="2 3">
    <name type="scientific">Peribacillus glennii</name>
    <dbReference type="NCBI Taxonomy" id="2303991"/>
    <lineage>
        <taxon>Bacteria</taxon>
        <taxon>Bacillati</taxon>
        <taxon>Bacillota</taxon>
        <taxon>Bacilli</taxon>
        <taxon>Bacillales</taxon>
        <taxon>Bacillaceae</taxon>
        <taxon>Peribacillus</taxon>
    </lineage>
</organism>
<evidence type="ECO:0000313" key="2">
    <source>
        <dbReference type="EMBL" id="RFU61260.1"/>
    </source>
</evidence>
<comment type="caution">
    <text evidence="2">The sequence shown here is derived from an EMBL/GenBank/DDBJ whole genome shotgun (WGS) entry which is preliminary data.</text>
</comment>
<dbReference type="OrthoDB" id="337615at2"/>
<keyword evidence="3" id="KW-1185">Reference proteome</keyword>